<evidence type="ECO:0000259" key="2">
    <source>
        <dbReference type="Pfam" id="PF15609"/>
    </source>
</evidence>
<sequence>MKDFYHLKRDNNPLREDAFTLSCLGKLFPASSSDFNRCGDLLASLLDKSLLEHHLEDRILIVGLTESGIIPAFLMYLEANRRDLNPHLVYSTRRPIPGIAFNERHSHGPDHILPLTDCCFKEIWIVEDEITSGNTVLDLINKLNEYLEIERVRIFAFADFRSSQQSQHLISYAEKINICCTVHTPALFRKQKQNPKVEAKHQSLKMEMKQQKLKMEKKQQKLKMEKKQ</sequence>
<evidence type="ECO:0000313" key="4">
    <source>
        <dbReference type="Proteomes" id="UP000191931"/>
    </source>
</evidence>
<feature type="region of interest" description="Disordered" evidence="1">
    <location>
        <begin position="208"/>
        <end position="228"/>
    </location>
</feature>
<dbReference type="InterPro" id="IPR041688">
    <property type="entry name" value="PRTase_2"/>
</dbReference>
<keyword evidence="4" id="KW-1185">Reference proteome</keyword>
<proteinExistence type="predicted"/>
<organism evidence="3 4">
    <name type="scientific">Desulfamplus magnetovallimortis</name>
    <dbReference type="NCBI Taxonomy" id="1246637"/>
    <lineage>
        <taxon>Bacteria</taxon>
        <taxon>Pseudomonadati</taxon>
        <taxon>Thermodesulfobacteriota</taxon>
        <taxon>Desulfobacteria</taxon>
        <taxon>Desulfobacterales</taxon>
        <taxon>Desulfobacteraceae</taxon>
        <taxon>Desulfamplus</taxon>
    </lineage>
</organism>
<dbReference type="STRING" id="1246637.MTBBW1_1790029"/>
<dbReference type="Gene3D" id="3.40.50.2020">
    <property type="match status" value="1"/>
</dbReference>
<dbReference type="SUPFAM" id="SSF53271">
    <property type="entry name" value="PRTase-like"/>
    <property type="match status" value="1"/>
</dbReference>
<dbReference type="InterPro" id="IPR029057">
    <property type="entry name" value="PRTase-like"/>
</dbReference>
<name>A0A1W1HA77_9BACT</name>
<dbReference type="Pfam" id="PF15609">
    <property type="entry name" value="PRTase_2"/>
    <property type="match status" value="1"/>
</dbReference>
<reference evidence="3 4" key="1">
    <citation type="submission" date="2017-03" db="EMBL/GenBank/DDBJ databases">
        <authorList>
            <person name="Afonso C.L."/>
            <person name="Miller P.J."/>
            <person name="Scott M.A."/>
            <person name="Spackman E."/>
            <person name="Goraichik I."/>
            <person name="Dimitrov K.M."/>
            <person name="Suarez D.L."/>
            <person name="Swayne D.E."/>
        </authorList>
    </citation>
    <scope>NUCLEOTIDE SEQUENCE [LARGE SCALE GENOMIC DNA]</scope>
    <source>
        <strain evidence="3">PRJEB14757</strain>
    </source>
</reference>
<evidence type="ECO:0000313" key="3">
    <source>
        <dbReference type="EMBL" id="SLM29404.1"/>
    </source>
</evidence>
<dbReference type="Proteomes" id="UP000191931">
    <property type="component" value="Unassembled WGS sequence"/>
</dbReference>
<dbReference type="CDD" id="cd06223">
    <property type="entry name" value="PRTases_typeI"/>
    <property type="match status" value="1"/>
</dbReference>
<gene>
    <name evidence="3" type="ORF">MTBBW1_1790029</name>
</gene>
<protein>
    <recommendedName>
        <fullName evidence="2">Orotate phosphoribosyltransferase-like domain-containing protein</fullName>
    </recommendedName>
</protein>
<evidence type="ECO:0000256" key="1">
    <source>
        <dbReference type="SAM" id="MobiDB-lite"/>
    </source>
</evidence>
<feature type="domain" description="Orotate phosphoribosyltransferase-like" evidence="2">
    <location>
        <begin position="11"/>
        <end position="183"/>
    </location>
</feature>
<accession>A0A1W1HA77</accession>
<dbReference type="EMBL" id="FWEV01000089">
    <property type="protein sequence ID" value="SLM29404.1"/>
    <property type="molecule type" value="Genomic_DNA"/>
</dbReference>
<dbReference type="InterPro" id="IPR000836">
    <property type="entry name" value="PRTase_dom"/>
</dbReference>
<dbReference type="AlphaFoldDB" id="A0A1W1HA77"/>